<feature type="domain" description="OmpR/PhoB-type" evidence="4">
    <location>
        <begin position="22"/>
        <end position="122"/>
    </location>
</feature>
<dbReference type="STRING" id="1855912.LuPra_02663"/>
<dbReference type="InterPro" id="IPR050923">
    <property type="entry name" value="Cell_Proc_Reg/RNA_Proc"/>
</dbReference>
<dbReference type="CDD" id="cd00060">
    <property type="entry name" value="FHA"/>
    <property type="match status" value="1"/>
</dbReference>
<dbReference type="Pfam" id="PF00498">
    <property type="entry name" value="FHA"/>
    <property type="match status" value="1"/>
</dbReference>
<evidence type="ECO:0000256" key="2">
    <source>
        <dbReference type="PROSITE-ProRule" id="PRU01091"/>
    </source>
</evidence>
<dbReference type="InterPro" id="IPR008984">
    <property type="entry name" value="SMAD_FHA_dom_sf"/>
</dbReference>
<protein>
    <submittedName>
        <fullName evidence="5">Glycogen accumulation regulator GarA</fullName>
    </submittedName>
</protein>
<evidence type="ECO:0000256" key="1">
    <source>
        <dbReference type="ARBA" id="ARBA00023125"/>
    </source>
</evidence>
<dbReference type="GO" id="GO:0006355">
    <property type="term" value="P:regulation of DNA-templated transcription"/>
    <property type="evidence" value="ECO:0007669"/>
    <property type="project" value="InterPro"/>
</dbReference>
<sequence length="239" mass="26476">MHGRKSQERGRSSSGLVQELGADLMRVAFDQFVLDTGTRELRRIGRPVNLTPKAFELLSILIANRPRVVTKTELQERLWPDRFVVDKNLANLISEIRDALGDDPSNPRFVRTAHRIGYAFRHRGGTDDPLKRAPAADRIYRLIVDGQSLTLQEGEYVVGRDPDADVYLDSPSVSRRHAVISIAGPRATVEDLGSRNGTFIGETRIDKVSSLDHGDAIRVGAVMLIFHSVSAPASTKSVR</sequence>
<dbReference type="CDD" id="cd00383">
    <property type="entry name" value="trans_reg_C"/>
    <property type="match status" value="1"/>
</dbReference>
<dbReference type="InterPro" id="IPR036388">
    <property type="entry name" value="WH-like_DNA-bd_sf"/>
</dbReference>
<accession>A0A143PLY8</accession>
<evidence type="ECO:0000259" key="3">
    <source>
        <dbReference type="PROSITE" id="PS50006"/>
    </source>
</evidence>
<feature type="DNA-binding region" description="OmpR/PhoB-type" evidence="2">
    <location>
        <begin position="22"/>
        <end position="122"/>
    </location>
</feature>
<dbReference type="GO" id="GO:0000160">
    <property type="term" value="P:phosphorelay signal transduction system"/>
    <property type="evidence" value="ECO:0007669"/>
    <property type="project" value="InterPro"/>
</dbReference>
<dbReference type="InterPro" id="IPR016032">
    <property type="entry name" value="Sig_transdc_resp-reg_C-effctor"/>
</dbReference>
<dbReference type="PROSITE" id="PS50006">
    <property type="entry name" value="FHA_DOMAIN"/>
    <property type="match status" value="1"/>
</dbReference>
<keyword evidence="6" id="KW-1185">Reference proteome</keyword>
<evidence type="ECO:0000313" key="6">
    <source>
        <dbReference type="Proteomes" id="UP000076079"/>
    </source>
</evidence>
<dbReference type="SUPFAM" id="SSF46894">
    <property type="entry name" value="C-terminal effector domain of the bipartite response regulators"/>
    <property type="match status" value="1"/>
</dbReference>
<proteinExistence type="predicted"/>
<feature type="domain" description="FHA" evidence="3">
    <location>
        <begin position="156"/>
        <end position="205"/>
    </location>
</feature>
<dbReference type="InterPro" id="IPR000253">
    <property type="entry name" value="FHA_dom"/>
</dbReference>
<dbReference type="KEGG" id="abac:LuPra_02663"/>
<dbReference type="OrthoDB" id="9816555at2"/>
<dbReference type="Gene3D" id="1.10.10.10">
    <property type="entry name" value="Winged helix-like DNA-binding domain superfamily/Winged helix DNA-binding domain"/>
    <property type="match status" value="1"/>
</dbReference>
<dbReference type="RefSeq" id="WP_157899120.1">
    <property type="nucleotide sequence ID" value="NZ_CP015136.1"/>
</dbReference>
<reference evidence="5 6" key="1">
    <citation type="journal article" date="2016" name="Genome Announc.">
        <title>First Complete Genome Sequence of a Subdivision 6 Acidobacterium Strain.</title>
        <authorList>
            <person name="Huang S."/>
            <person name="Vieira S."/>
            <person name="Bunk B."/>
            <person name="Riedel T."/>
            <person name="Sproer C."/>
            <person name="Overmann J."/>
        </authorList>
    </citation>
    <scope>NUCLEOTIDE SEQUENCE [LARGE SCALE GENOMIC DNA]</scope>
    <source>
        <strain evidence="6">DSM 100886 HEG_-6_39</strain>
    </source>
</reference>
<dbReference type="GO" id="GO:0003677">
    <property type="term" value="F:DNA binding"/>
    <property type="evidence" value="ECO:0007669"/>
    <property type="project" value="UniProtKB-UniRule"/>
</dbReference>
<dbReference type="PROSITE" id="PS51755">
    <property type="entry name" value="OMPR_PHOB"/>
    <property type="match status" value="1"/>
</dbReference>
<evidence type="ECO:0000259" key="4">
    <source>
        <dbReference type="PROSITE" id="PS51755"/>
    </source>
</evidence>
<dbReference type="Pfam" id="PF00486">
    <property type="entry name" value="Trans_reg_C"/>
    <property type="match status" value="1"/>
</dbReference>
<dbReference type="Proteomes" id="UP000076079">
    <property type="component" value="Chromosome"/>
</dbReference>
<dbReference type="SMART" id="SM00862">
    <property type="entry name" value="Trans_reg_C"/>
    <property type="match status" value="1"/>
</dbReference>
<reference evidence="6" key="2">
    <citation type="submission" date="2016-04" db="EMBL/GenBank/DDBJ databases">
        <title>First Complete Genome Sequence of a Subdivision 6 Acidobacterium.</title>
        <authorList>
            <person name="Huang S."/>
            <person name="Vieira S."/>
            <person name="Bunk B."/>
            <person name="Riedel T."/>
            <person name="Sproeer C."/>
            <person name="Overmann J."/>
        </authorList>
    </citation>
    <scope>NUCLEOTIDE SEQUENCE [LARGE SCALE GENOMIC DNA]</scope>
    <source>
        <strain evidence="6">DSM 100886 HEG_-6_39</strain>
    </source>
</reference>
<evidence type="ECO:0000313" key="5">
    <source>
        <dbReference type="EMBL" id="AMY09446.1"/>
    </source>
</evidence>
<dbReference type="Gene3D" id="2.60.200.20">
    <property type="match status" value="1"/>
</dbReference>
<gene>
    <name evidence="5" type="primary">garA_5</name>
    <name evidence="5" type="ORF">LuPra_02663</name>
</gene>
<name>A0A143PLY8_LUTPR</name>
<dbReference type="SMART" id="SM00240">
    <property type="entry name" value="FHA"/>
    <property type="match status" value="1"/>
</dbReference>
<dbReference type="InterPro" id="IPR001867">
    <property type="entry name" value="OmpR/PhoB-type_DNA-bd"/>
</dbReference>
<dbReference type="EMBL" id="CP015136">
    <property type="protein sequence ID" value="AMY09446.1"/>
    <property type="molecule type" value="Genomic_DNA"/>
</dbReference>
<keyword evidence="1 2" id="KW-0238">DNA-binding</keyword>
<dbReference type="PANTHER" id="PTHR23308">
    <property type="entry name" value="NUCLEAR INHIBITOR OF PROTEIN PHOSPHATASE-1"/>
    <property type="match status" value="1"/>
</dbReference>
<dbReference type="SUPFAM" id="SSF49879">
    <property type="entry name" value="SMAD/FHA domain"/>
    <property type="match status" value="1"/>
</dbReference>
<organism evidence="5 6">
    <name type="scientific">Luteitalea pratensis</name>
    <dbReference type="NCBI Taxonomy" id="1855912"/>
    <lineage>
        <taxon>Bacteria</taxon>
        <taxon>Pseudomonadati</taxon>
        <taxon>Acidobacteriota</taxon>
        <taxon>Vicinamibacteria</taxon>
        <taxon>Vicinamibacterales</taxon>
        <taxon>Vicinamibacteraceae</taxon>
        <taxon>Luteitalea</taxon>
    </lineage>
</organism>
<dbReference type="AlphaFoldDB" id="A0A143PLY8"/>